<name>A0AC11DWR1_SHEEP</name>
<sequence>MAALKEDRSYGLSCGRVSDGSKVSVFHVKLTDSALRAFESYRASQAGLAGAARVHFESPLVCSVQHPSCHQWTACLALAWVPAWEEAEKIQQDCSLSVCSSIHPVSISWAWVSHHGLPGVERPAPRSGGRASLT</sequence>
<protein>
    <submittedName>
        <fullName evidence="1">Uncharacterized protein</fullName>
    </submittedName>
</protein>
<dbReference type="Ensembl" id="ENSOART00020076039.1">
    <property type="protein sequence ID" value="ENSOARP00020050274.1"/>
    <property type="gene ID" value="ENSOARG00020034886.1"/>
</dbReference>
<organism evidence="1">
    <name type="scientific">Ovis aries</name>
    <name type="common">Sheep</name>
    <dbReference type="NCBI Taxonomy" id="9940"/>
    <lineage>
        <taxon>Eukaryota</taxon>
        <taxon>Metazoa</taxon>
        <taxon>Chordata</taxon>
        <taxon>Craniata</taxon>
        <taxon>Vertebrata</taxon>
        <taxon>Euteleostomi</taxon>
        <taxon>Mammalia</taxon>
        <taxon>Eutheria</taxon>
        <taxon>Laurasiatheria</taxon>
        <taxon>Artiodactyla</taxon>
        <taxon>Ruminantia</taxon>
        <taxon>Pecora</taxon>
        <taxon>Bovidae</taxon>
        <taxon>Caprinae</taxon>
        <taxon>Ovis</taxon>
    </lineage>
</organism>
<evidence type="ECO:0000313" key="1">
    <source>
        <dbReference type="Ensembl" id="ENSOARP00020050274.1"/>
    </source>
</evidence>
<accession>A0AC11DWR1</accession>
<reference evidence="1" key="2">
    <citation type="submission" date="2025-08" db="UniProtKB">
        <authorList>
            <consortium name="Ensembl"/>
        </authorList>
    </citation>
    <scope>IDENTIFICATION</scope>
</reference>
<reference evidence="1" key="1">
    <citation type="submission" date="2020-11" db="EMBL/GenBank/DDBJ databases">
        <authorList>
            <person name="Davenport K.M."/>
            <person name="Bickhart D.M."/>
            <person name="Smith T.P.L."/>
            <person name="Murdoch B.M."/>
            <person name="Rosen B.D."/>
        </authorList>
    </citation>
    <scope>NUCLEOTIDE SEQUENCE [LARGE SCALE GENOMIC DNA]</scope>
    <source>
        <strain evidence="1">OAR_USU_Benz2616</strain>
    </source>
</reference>
<reference evidence="1" key="3">
    <citation type="submission" date="2025-09" db="UniProtKB">
        <authorList>
            <consortium name="Ensembl"/>
        </authorList>
    </citation>
    <scope>IDENTIFICATION</scope>
</reference>
<proteinExistence type="predicted"/>